<feature type="active site" description="Proton acceptor" evidence="5 6">
    <location>
        <position position="129"/>
    </location>
</feature>
<dbReference type="GO" id="GO:0070403">
    <property type="term" value="F:NAD+ binding"/>
    <property type="evidence" value="ECO:0007669"/>
    <property type="project" value="UniProtKB-UniRule"/>
</dbReference>
<organism evidence="8 9">
    <name type="scientific">Luteimonas marina</name>
    <dbReference type="NCBI Taxonomy" id="488485"/>
    <lineage>
        <taxon>Bacteria</taxon>
        <taxon>Pseudomonadati</taxon>
        <taxon>Pseudomonadota</taxon>
        <taxon>Gammaproteobacteria</taxon>
        <taxon>Lysobacterales</taxon>
        <taxon>Lysobacteraceae</taxon>
        <taxon>Luteimonas</taxon>
    </lineage>
</organism>
<comment type="function">
    <text evidence="5">NAD-dependent protein deacetylase which modulates the activities of several enzymes which are inactive in their acetylated form.</text>
</comment>
<evidence type="ECO:0000256" key="1">
    <source>
        <dbReference type="ARBA" id="ARBA00022679"/>
    </source>
</evidence>
<keyword evidence="9" id="KW-1185">Reference proteome</keyword>
<dbReference type="EC" id="2.3.1.286" evidence="5"/>
<keyword evidence="5" id="KW-0963">Cytoplasm</keyword>
<dbReference type="InterPro" id="IPR050134">
    <property type="entry name" value="NAD-dep_sirtuin_deacylases"/>
</dbReference>
<dbReference type="Proteomes" id="UP000319980">
    <property type="component" value="Unassembled WGS sequence"/>
</dbReference>
<evidence type="ECO:0000256" key="3">
    <source>
        <dbReference type="ARBA" id="ARBA00022833"/>
    </source>
</evidence>
<feature type="domain" description="Deacetylase sirtuin-type" evidence="7">
    <location>
        <begin position="7"/>
        <end position="286"/>
    </location>
</feature>
<evidence type="ECO:0000256" key="2">
    <source>
        <dbReference type="ARBA" id="ARBA00022723"/>
    </source>
</evidence>
<evidence type="ECO:0000313" key="9">
    <source>
        <dbReference type="Proteomes" id="UP000319980"/>
    </source>
</evidence>
<comment type="similarity">
    <text evidence="5">Belongs to the sirtuin family. Class II subfamily.</text>
</comment>
<dbReference type="InterPro" id="IPR029035">
    <property type="entry name" value="DHS-like_NAD/FAD-binding_dom"/>
</dbReference>
<proteinExistence type="inferred from homology"/>
<dbReference type="RefSeq" id="WP_146384138.1">
    <property type="nucleotide sequence ID" value="NZ_VOHK01000001.1"/>
</dbReference>
<dbReference type="InterPro" id="IPR026590">
    <property type="entry name" value="Ssirtuin_cat_dom"/>
</dbReference>
<reference evidence="8 9" key="1">
    <citation type="journal article" date="2008" name="Int. J. Syst. Evol. Microbiol.">
        <title>Luteimonas marina sp. nov., isolated from seawater.</title>
        <authorList>
            <person name="Baik K.S."/>
            <person name="Park S.C."/>
            <person name="Kim M.S."/>
            <person name="Kim E.M."/>
            <person name="Park C."/>
            <person name="Chun J."/>
            <person name="Seong C.N."/>
        </authorList>
    </citation>
    <scope>NUCLEOTIDE SEQUENCE [LARGE SCALE GENOMIC DNA]</scope>
    <source>
        <strain evidence="8 9">FR1330</strain>
    </source>
</reference>
<feature type="binding site" evidence="5">
    <location>
        <begin position="228"/>
        <end position="230"/>
    </location>
    <ligand>
        <name>NAD(+)</name>
        <dbReference type="ChEBI" id="CHEBI:57540"/>
    </ligand>
</feature>
<evidence type="ECO:0000259" key="7">
    <source>
        <dbReference type="PROSITE" id="PS50305"/>
    </source>
</evidence>
<dbReference type="InterPro" id="IPR026591">
    <property type="entry name" value="Sirtuin_cat_small_dom_sf"/>
</dbReference>
<feature type="binding site" evidence="5">
    <location>
        <begin position="111"/>
        <end position="114"/>
    </location>
    <ligand>
        <name>NAD(+)</name>
        <dbReference type="ChEBI" id="CHEBI:57540"/>
    </ligand>
</feature>
<dbReference type="Gene3D" id="3.30.1600.10">
    <property type="entry name" value="SIR2/SIRT2 'Small Domain"/>
    <property type="match status" value="1"/>
</dbReference>
<evidence type="ECO:0000256" key="5">
    <source>
        <dbReference type="HAMAP-Rule" id="MF_01967"/>
    </source>
</evidence>
<dbReference type="OrthoDB" id="9800582at2"/>
<protein>
    <recommendedName>
        <fullName evidence="5">NAD-dependent protein deacetylase</fullName>
        <ecNumber evidence="5">2.3.1.286</ecNumber>
    </recommendedName>
    <alternativeName>
        <fullName evidence="5">Regulatory protein SIR2 homolog</fullName>
    </alternativeName>
</protein>
<dbReference type="GO" id="GO:0005737">
    <property type="term" value="C:cytoplasm"/>
    <property type="evidence" value="ECO:0007669"/>
    <property type="project" value="UniProtKB-SubCell"/>
</dbReference>
<dbReference type="AlphaFoldDB" id="A0A5C5UB80"/>
<dbReference type="GO" id="GO:0017136">
    <property type="term" value="F:histone deacetylase activity, NAD-dependent"/>
    <property type="evidence" value="ECO:0007669"/>
    <property type="project" value="TreeGrafter"/>
</dbReference>
<accession>A0A5C5UB80</accession>
<comment type="caution">
    <text evidence="5">Lacks conserved residue(s) required for the propagation of feature annotation.</text>
</comment>
<comment type="caution">
    <text evidence="8">The sequence shown here is derived from an EMBL/GenBank/DDBJ whole genome shotgun (WGS) entry which is preliminary data.</text>
</comment>
<feature type="binding site" evidence="5 6">
    <location>
        <position position="137"/>
    </location>
    <ligand>
        <name>Zn(2+)</name>
        <dbReference type="ChEBI" id="CHEBI:29105"/>
    </ligand>
</feature>
<keyword evidence="2 5" id="KW-0479">Metal-binding</keyword>
<feature type="binding site" evidence="5">
    <location>
        <begin position="254"/>
        <end position="256"/>
    </location>
    <ligand>
        <name>NAD(+)</name>
        <dbReference type="ChEBI" id="CHEBI:57540"/>
    </ligand>
</feature>
<keyword evidence="3 5" id="KW-0862">Zinc</keyword>
<keyword evidence="4 5" id="KW-0520">NAD</keyword>
<feature type="binding site" evidence="5">
    <location>
        <position position="272"/>
    </location>
    <ligand>
        <name>NAD(+)</name>
        <dbReference type="ChEBI" id="CHEBI:57540"/>
    </ligand>
</feature>
<dbReference type="Gene3D" id="3.40.50.1220">
    <property type="entry name" value="TPP-binding domain"/>
    <property type="match status" value="1"/>
</dbReference>
<dbReference type="EMBL" id="VOHK01000001">
    <property type="protein sequence ID" value="TWT23188.1"/>
    <property type="molecule type" value="Genomic_DNA"/>
</dbReference>
<dbReference type="PANTHER" id="PTHR11085">
    <property type="entry name" value="NAD-DEPENDENT PROTEIN DEACYLASE SIRTUIN-5, MITOCHONDRIAL-RELATED"/>
    <property type="match status" value="1"/>
</dbReference>
<feature type="binding site" evidence="5 6">
    <location>
        <position position="188"/>
    </location>
    <ligand>
        <name>Zn(2+)</name>
        <dbReference type="ChEBI" id="CHEBI:29105"/>
    </ligand>
</feature>
<dbReference type="InterPro" id="IPR003000">
    <property type="entry name" value="Sirtuin"/>
</dbReference>
<name>A0A5C5UB80_9GAMM</name>
<feature type="binding site" evidence="5 6">
    <location>
        <position position="140"/>
    </location>
    <ligand>
        <name>Zn(2+)</name>
        <dbReference type="ChEBI" id="CHEBI:29105"/>
    </ligand>
</feature>
<feature type="binding site" evidence="5 6">
    <location>
        <position position="191"/>
    </location>
    <ligand>
        <name>Zn(2+)</name>
        <dbReference type="ChEBI" id="CHEBI:29105"/>
    </ligand>
</feature>
<dbReference type="GO" id="GO:0008270">
    <property type="term" value="F:zinc ion binding"/>
    <property type="evidence" value="ECO:0007669"/>
    <property type="project" value="UniProtKB-UniRule"/>
</dbReference>
<dbReference type="NCBIfam" id="NF003738">
    <property type="entry name" value="PRK05333.1"/>
    <property type="match status" value="1"/>
</dbReference>
<comment type="cofactor">
    <cofactor evidence="5">
        <name>Zn(2+)</name>
        <dbReference type="ChEBI" id="CHEBI:29105"/>
    </cofactor>
    <text evidence="5">Binds 1 zinc ion per subunit.</text>
</comment>
<dbReference type="InterPro" id="IPR026587">
    <property type="entry name" value="Sirtuin_class_II"/>
</dbReference>
<evidence type="ECO:0000256" key="4">
    <source>
        <dbReference type="ARBA" id="ARBA00023027"/>
    </source>
</evidence>
<sequence length="286" mass="30903">MSAVPHPALSDDAAADALRDWLSRHRRVFVLTGAGCSTASGIPDYRDRNGDWKRTPPITLQALTGDASAYRRYWARSSVGWPRFLAARPNAAHRALAALEQRGDVHLLLTQNVDGLHQRAGSRRVIDLHGRLDDVACLGCAARFARGEVQRDIARANPDWRAEVEGMAPDGDADIDAGAVEGFQPPHCPRCGGLLKPDVVFFGENVPRERYLQAHAALLESDAMLVAGSSLMVWSGFRFARMAAGAGLPLAILNRGKTRADDLASLRLDADIGDTLAAALERIEAV</sequence>
<dbReference type="PANTHER" id="PTHR11085:SF10">
    <property type="entry name" value="NAD-DEPENDENT PROTEIN DEACYLASE SIRTUIN-5, MITOCHONDRIAL-RELATED"/>
    <property type="match status" value="1"/>
</dbReference>
<evidence type="ECO:0000313" key="8">
    <source>
        <dbReference type="EMBL" id="TWT23188.1"/>
    </source>
</evidence>
<dbReference type="CDD" id="cd01409">
    <property type="entry name" value="SIRT4"/>
    <property type="match status" value="1"/>
</dbReference>
<gene>
    <name evidence="5" type="primary">cobB</name>
    <name evidence="8" type="ORF">FQY83_00585</name>
</gene>
<dbReference type="HAMAP" id="MF_01967">
    <property type="entry name" value="Sirtuin_ClassII"/>
    <property type="match status" value="1"/>
</dbReference>
<dbReference type="Pfam" id="PF02146">
    <property type="entry name" value="SIR2"/>
    <property type="match status" value="1"/>
</dbReference>
<comment type="catalytic activity">
    <reaction evidence="5">
        <text>N(6)-acetyl-L-lysyl-[protein] + NAD(+) + H2O = 2''-O-acetyl-ADP-D-ribose + nicotinamide + L-lysyl-[protein]</text>
        <dbReference type="Rhea" id="RHEA:43636"/>
        <dbReference type="Rhea" id="RHEA-COMP:9752"/>
        <dbReference type="Rhea" id="RHEA-COMP:10731"/>
        <dbReference type="ChEBI" id="CHEBI:15377"/>
        <dbReference type="ChEBI" id="CHEBI:17154"/>
        <dbReference type="ChEBI" id="CHEBI:29969"/>
        <dbReference type="ChEBI" id="CHEBI:57540"/>
        <dbReference type="ChEBI" id="CHEBI:61930"/>
        <dbReference type="ChEBI" id="CHEBI:83767"/>
        <dbReference type="EC" id="2.3.1.286"/>
    </reaction>
</comment>
<keyword evidence="1 5" id="KW-0808">Transferase</keyword>
<comment type="subcellular location">
    <subcellularLocation>
        <location evidence="5">Cytoplasm</location>
    </subcellularLocation>
</comment>
<dbReference type="SUPFAM" id="SSF52467">
    <property type="entry name" value="DHS-like NAD/FAD-binding domain"/>
    <property type="match status" value="1"/>
</dbReference>
<dbReference type="PROSITE" id="PS50305">
    <property type="entry name" value="SIRTUIN"/>
    <property type="match status" value="1"/>
</dbReference>
<evidence type="ECO:0000256" key="6">
    <source>
        <dbReference type="PROSITE-ProRule" id="PRU00236"/>
    </source>
</evidence>